<protein>
    <recommendedName>
        <fullName evidence="1">Solute-binding protein family 3/N-terminal domain-containing protein</fullName>
    </recommendedName>
</protein>
<dbReference type="EMBL" id="PPTF01000002">
    <property type="protein sequence ID" value="POB00634.1"/>
    <property type="molecule type" value="Genomic_DNA"/>
</dbReference>
<evidence type="ECO:0000313" key="3">
    <source>
        <dbReference type="Proteomes" id="UP000236416"/>
    </source>
</evidence>
<proteinExistence type="predicted"/>
<dbReference type="Proteomes" id="UP000236416">
    <property type="component" value="Unassembled WGS sequence"/>
</dbReference>
<dbReference type="Pfam" id="PF00497">
    <property type="entry name" value="SBP_bac_3"/>
    <property type="match status" value="1"/>
</dbReference>
<dbReference type="Gene3D" id="3.40.190.10">
    <property type="entry name" value="Periplasmic binding protein-like II"/>
    <property type="match status" value="2"/>
</dbReference>
<reference evidence="2 3" key="1">
    <citation type="submission" date="2018-01" db="EMBL/GenBank/DDBJ databases">
        <title>Genomic Sequence of Chromobacterium MWU13-2610 from wild cranberry bogs within the Cape Cod National Seashore.</title>
        <authorList>
            <person name="O'Hara-Hanley K."/>
            <person name="Soby S."/>
            <person name="Harrison A."/>
        </authorList>
    </citation>
    <scope>NUCLEOTIDE SEQUENCE [LARGE SCALE GENOMIC DNA]</scope>
    <source>
        <strain evidence="2 3">MWU13-2610</strain>
    </source>
</reference>
<dbReference type="AlphaFoldDB" id="A0A2K4MU64"/>
<gene>
    <name evidence="2" type="ORF">C2134_00775</name>
</gene>
<sequence>MRVMSLLFIWLCVFSHPNFGAQLLNIQYYERYPFHYTLSDGTVTGLVVTPTELAFKSIDISIEWVLVPANRVLENIKRNNEEICTPGWYKTPEREEYARFSLPIYKDKPLVGLARSDFNFKPGISAKELLSSPSIKLLVKQNFSQGAYMDALIAKMPRDQVISAAVDVPNLVKMIFAKRADLIITTQEEVAYYTKQAGFTMNDFQILNFPDVPAVEKRYIICSKKVPADIIQRLNEVIGAKIR</sequence>
<evidence type="ECO:0000313" key="2">
    <source>
        <dbReference type="EMBL" id="POB00634.1"/>
    </source>
</evidence>
<name>A0A2K4MU64_9NEIS</name>
<accession>A0A2K4MU64</accession>
<evidence type="ECO:0000259" key="1">
    <source>
        <dbReference type="Pfam" id="PF00497"/>
    </source>
</evidence>
<feature type="domain" description="Solute-binding protein family 3/N-terminal" evidence="1">
    <location>
        <begin position="31"/>
        <end position="160"/>
    </location>
</feature>
<dbReference type="SUPFAM" id="SSF53850">
    <property type="entry name" value="Periplasmic binding protein-like II"/>
    <property type="match status" value="1"/>
</dbReference>
<organism evidence="2 3">
    <name type="scientific">Chromobacterium sinusclupearum</name>
    <dbReference type="NCBI Taxonomy" id="2077146"/>
    <lineage>
        <taxon>Bacteria</taxon>
        <taxon>Pseudomonadati</taxon>
        <taxon>Pseudomonadota</taxon>
        <taxon>Betaproteobacteria</taxon>
        <taxon>Neisseriales</taxon>
        <taxon>Chromobacteriaceae</taxon>
        <taxon>Chromobacterium</taxon>
    </lineage>
</organism>
<keyword evidence="3" id="KW-1185">Reference proteome</keyword>
<dbReference type="RefSeq" id="WP_103316711.1">
    <property type="nucleotide sequence ID" value="NZ_PPTF01000002.1"/>
</dbReference>
<dbReference type="InterPro" id="IPR001638">
    <property type="entry name" value="Solute-binding_3/MltF_N"/>
</dbReference>
<comment type="caution">
    <text evidence="2">The sequence shown here is derived from an EMBL/GenBank/DDBJ whole genome shotgun (WGS) entry which is preliminary data.</text>
</comment>